<evidence type="ECO:0000313" key="21">
    <source>
        <dbReference type="Proteomes" id="UP000002710"/>
    </source>
</evidence>
<feature type="domain" description="PTS EIIA type-4" evidence="18">
    <location>
        <begin position="1"/>
        <end position="134"/>
    </location>
</feature>
<comment type="cofactor">
    <cofactor evidence="3">
        <name>Mg(2+)</name>
        <dbReference type="ChEBI" id="CHEBI:18420"/>
    </cofactor>
</comment>
<dbReference type="InterPro" id="IPR015813">
    <property type="entry name" value="Pyrv/PenolPyrv_kinase-like_dom"/>
</dbReference>
<dbReference type="PROSITE" id="PS00369">
    <property type="entry name" value="PTS_HPR_HIS"/>
    <property type="match status" value="1"/>
</dbReference>
<dbReference type="InterPro" id="IPR040442">
    <property type="entry name" value="Pyrv_kinase-like_dom_sf"/>
</dbReference>
<keyword evidence="7" id="KW-0813">Transport</keyword>
<dbReference type="eggNOG" id="COG1080">
    <property type="taxonomic scope" value="Bacteria"/>
</dbReference>
<evidence type="ECO:0000256" key="1">
    <source>
        <dbReference type="ARBA" id="ARBA00000683"/>
    </source>
</evidence>
<dbReference type="SUPFAM" id="SSF55594">
    <property type="entry name" value="HPr-like"/>
    <property type="match status" value="1"/>
</dbReference>
<proteinExistence type="inferred from homology"/>
<keyword evidence="21" id="KW-1185">Reference proteome</keyword>
<evidence type="ECO:0000256" key="12">
    <source>
        <dbReference type="ARBA" id="ARBA00022723"/>
    </source>
</evidence>
<dbReference type="PROSITE" id="PS51096">
    <property type="entry name" value="PTS_EIIA_TYPE_4"/>
    <property type="match status" value="1"/>
</dbReference>
<feature type="coiled-coil region" evidence="16">
    <location>
        <begin position="295"/>
        <end position="322"/>
    </location>
</feature>
<evidence type="ECO:0000256" key="2">
    <source>
        <dbReference type="ARBA" id="ARBA00001113"/>
    </source>
</evidence>
<evidence type="ECO:0000256" key="15">
    <source>
        <dbReference type="ARBA" id="ARBA00046577"/>
    </source>
</evidence>
<name>Q313B5_OLEA2</name>
<dbReference type="CDD" id="cd00367">
    <property type="entry name" value="PTS-HPr_like"/>
    <property type="match status" value="1"/>
</dbReference>
<dbReference type="InterPro" id="IPR000032">
    <property type="entry name" value="HPr-like"/>
</dbReference>
<dbReference type="PANTHER" id="PTHR46244">
    <property type="entry name" value="PHOSPHOENOLPYRUVATE-PROTEIN PHOSPHOTRANSFERASE"/>
    <property type="match status" value="1"/>
</dbReference>
<dbReference type="SUPFAM" id="SSF53062">
    <property type="entry name" value="PTS system fructose IIA component-like"/>
    <property type="match status" value="1"/>
</dbReference>
<evidence type="ECO:0000256" key="7">
    <source>
        <dbReference type="ARBA" id="ARBA00022448"/>
    </source>
</evidence>
<dbReference type="RefSeq" id="WP_011367200.1">
    <property type="nucleotide sequence ID" value="NC_007519.1"/>
</dbReference>
<dbReference type="HOGENOM" id="CLU_007308_3_3_7"/>
<dbReference type="InterPro" id="IPR008731">
    <property type="entry name" value="PTS_EIN"/>
</dbReference>
<keyword evidence="11" id="KW-0598">Phosphotransferase system</keyword>
<dbReference type="EC" id="2.7.3.9" evidence="20"/>
<sequence>MVGLVIVSHSAVLAEGVRELALQMTQGRVRIALAGGVDDAEHPIGTDPTRVMAALEEVQDGDGVLVLMDLGSALMSAETALDLLPPEVTANVRLSAAPLIEGCIAAAVQAAAGASLDDVQAEAESALAAKSAQLGSAVPDMAASSAGAAGAVPDAAAEHVRTLAVTVPNRLGLHARPASRIVGALAGLDADVRLAHGGHVVNARSLNQIATLAVRLGDSIEFRAAGADAQQALDALQALHAANFGDPREPEEGQADSHGAAPVRPAGAVAASAGYAAGPAVRFRAALPEVAEIQVDDQAAEKRVLQDALKQAADEIALVEKQTAGNVGGAESEIFGMHRMMLQDPELRDAALHELEERRCNAAAAWRRVIVSTAERYRGLDDDFMRARAADVLDVGARVLRIITGEAPQGPDIAEPSVLLAADLGPSDMARLDVTKVLGIVTEQGGATSHAAILARSMGIPAVAGAAAQIAGVTDGTPVGLDGNTGEVWAPADEHTVQRLRGLRRQWEESLRSEREKAAAPAVTRDGRAVRVHANIGSPADAHAAVRNGAEGVGLFRTEFLFLDRPSAPTEDEQTAAYTEAAQALDGRPVIIRTLDIGGDKPVPYLQQGQAAEANPFLGVRGIRFCLVHEDLFVTQLRALLRAAADHPVQIMFPMVAHPGELRAARTLLEKARAQLLAEGRPCGHDVPVGIMIEVPAAVALADQLAAEADFFSIGTNDLAQYVMAADRGNSAVAALSDALHPAVLRQIQQTVEAGHAAGIHVGMCGELAGAPLAVPLLAAMNLDSLSMSGPAVPRAKEIIRSIDAAALQPLVEQVLELPDAAAVRNLLQQAAGESADRA</sequence>
<evidence type="ECO:0000256" key="11">
    <source>
        <dbReference type="ARBA" id="ARBA00022683"/>
    </source>
</evidence>
<dbReference type="InterPro" id="IPR004701">
    <property type="entry name" value="PTS_EIIA_man-typ"/>
</dbReference>
<keyword evidence="20" id="KW-0670">Pyruvate</keyword>
<evidence type="ECO:0000256" key="8">
    <source>
        <dbReference type="ARBA" id="ARBA00022490"/>
    </source>
</evidence>
<dbReference type="Proteomes" id="UP000002710">
    <property type="component" value="Chromosome"/>
</dbReference>
<dbReference type="InterPro" id="IPR050499">
    <property type="entry name" value="PEP-utilizing_PTS_enzyme"/>
</dbReference>
<dbReference type="InterPro" id="IPR036662">
    <property type="entry name" value="PTS_EIIA_man-typ_sf"/>
</dbReference>
<dbReference type="PROSITE" id="PS00370">
    <property type="entry name" value="PEP_ENZYMES_PHOS_SITE"/>
    <property type="match status" value="1"/>
</dbReference>
<dbReference type="NCBIfam" id="TIGR02364">
    <property type="entry name" value="dha_pts"/>
    <property type="match status" value="1"/>
</dbReference>
<keyword evidence="14" id="KW-0460">Magnesium</keyword>
<keyword evidence="10 20" id="KW-0808">Transferase</keyword>
<dbReference type="InterPro" id="IPR008279">
    <property type="entry name" value="PEP-util_enz_mobile_dom"/>
</dbReference>
<organism evidence="20 21">
    <name type="scientific">Oleidesulfovibrio alaskensis (strain ATCC BAA-1058 / DSM 17464 / G20)</name>
    <name type="common">Desulfovibrio alaskensis</name>
    <dbReference type="NCBI Taxonomy" id="207559"/>
    <lineage>
        <taxon>Bacteria</taxon>
        <taxon>Pseudomonadati</taxon>
        <taxon>Thermodesulfobacteriota</taxon>
        <taxon>Desulfovibrionia</taxon>
        <taxon>Desulfovibrionales</taxon>
        <taxon>Desulfovibrionaceae</taxon>
        <taxon>Oleidesulfovibrio</taxon>
    </lineage>
</organism>
<comment type="catalytic activity">
    <reaction evidence="2">
        <text>dihydroxyacetone + phosphoenolpyruvate = dihydroxyacetone phosphate + pyruvate</text>
        <dbReference type="Rhea" id="RHEA:18381"/>
        <dbReference type="ChEBI" id="CHEBI:15361"/>
        <dbReference type="ChEBI" id="CHEBI:16016"/>
        <dbReference type="ChEBI" id="CHEBI:57642"/>
        <dbReference type="ChEBI" id="CHEBI:58702"/>
        <dbReference type="EC" id="2.7.1.121"/>
    </reaction>
</comment>
<dbReference type="GO" id="GO:0047324">
    <property type="term" value="F:phosphoenolpyruvate-glycerone phosphotransferase activity"/>
    <property type="evidence" value="ECO:0007669"/>
    <property type="project" value="UniProtKB-EC"/>
</dbReference>
<dbReference type="AlphaFoldDB" id="Q313B5"/>
<dbReference type="GO" id="GO:0008965">
    <property type="term" value="F:phosphoenolpyruvate-protein phosphotransferase activity"/>
    <property type="evidence" value="ECO:0007669"/>
    <property type="project" value="UniProtKB-EC"/>
</dbReference>
<dbReference type="STRING" id="207559.Dde_1180"/>
<protein>
    <submittedName>
        <fullName evidence="20">Phosphoenolpyruvate-protein phosphotransferase</fullName>
        <ecNumber evidence="20">2.7.3.9</ecNumber>
    </submittedName>
</protein>
<dbReference type="Pfam" id="PF05524">
    <property type="entry name" value="PEP-utilisers_N"/>
    <property type="match status" value="1"/>
</dbReference>
<dbReference type="Pfam" id="PF00391">
    <property type="entry name" value="PEP-utilizers"/>
    <property type="match status" value="1"/>
</dbReference>
<dbReference type="SUPFAM" id="SSF51621">
    <property type="entry name" value="Phosphoenolpyruvate/pyruvate domain"/>
    <property type="match status" value="1"/>
</dbReference>
<evidence type="ECO:0000256" key="9">
    <source>
        <dbReference type="ARBA" id="ARBA00022597"/>
    </source>
</evidence>
<evidence type="ECO:0000259" key="18">
    <source>
        <dbReference type="PROSITE" id="PS51096"/>
    </source>
</evidence>
<dbReference type="InterPro" id="IPR036618">
    <property type="entry name" value="PtsI_HPr-bd_sf"/>
</dbReference>
<comment type="catalytic activity">
    <reaction evidence="1">
        <text>L-histidyl-[protein] + phosphoenolpyruvate = N(pros)-phospho-L-histidyl-[protein] + pyruvate</text>
        <dbReference type="Rhea" id="RHEA:23880"/>
        <dbReference type="Rhea" id="RHEA-COMP:9745"/>
        <dbReference type="Rhea" id="RHEA-COMP:9746"/>
        <dbReference type="ChEBI" id="CHEBI:15361"/>
        <dbReference type="ChEBI" id="CHEBI:29979"/>
        <dbReference type="ChEBI" id="CHEBI:58702"/>
        <dbReference type="ChEBI" id="CHEBI:64837"/>
        <dbReference type="EC" id="2.7.3.9"/>
    </reaction>
</comment>
<comment type="subcellular location">
    <subcellularLocation>
        <location evidence="5">Cytoplasm</location>
    </subcellularLocation>
</comment>
<evidence type="ECO:0000256" key="3">
    <source>
        <dbReference type="ARBA" id="ARBA00001946"/>
    </source>
</evidence>
<dbReference type="InterPro" id="IPR000121">
    <property type="entry name" value="PEP_util_C"/>
</dbReference>
<dbReference type="InterPro" id="IPR018274">
    <property type="entry name" value="PEP_util_AS"/>
</dbReference>
<evidence type="ECO:0000256" key="10">
    <source>
        <dbReference type="ARBA" id="ARBA00022679"/>
    </source>
</evidence>
<dbReference type="SUPFAM" id="SSF52009">
    <property type="entry name" value="Phosphohistidine domain"/>
    <property type="match status" value="1"/>
</dbReference>
<evidence type="ECO:0000256" key="17">
    <source>
        <dbReference type="SAM" id="MobiDB-lite"/>
    </source>
</evidence>
<evidence type="ECO:0000256" key="13">
    <source>
        <dbReference type="ARBA" id="ARBA00022777"/>
    </source>
</evidence>
<evidence type="ECO:0000256" key="4">
    <source>
        <dbReference type="ARBA" id="ARBA00002788"/>
    </source>
</evidence>
<feature type="region of interest" description="Disordered" evidence="17">
    <location>
        <begin position="245"/>
        <end position="264"/>
    </location>
</feature>
<evidence type="ECO:0000256" key="6">
    <source>
        <dbReference type="ARBA" id="ARBA00007837"/>
    </source>
</evidence>
<keyword evidence="8" id="KW-0963">Cytoplasm</keyword>
<dbReference type="PRINTS" id="PR01736">
    <property type="entry name" value="PHPHTRNFRASE"/>
</dbReference>
<dbReference type="Gene3D" id="3.50.30.10">
    <property type="entry name" value="Phosphohistidine domain"/>
    <property type="match status" value="1"/>
</dbReference>
<dbReference type="PROSITE" id="PS00742">
    <property type="entry name" value="PEP_ENZYMES_2"/>
    <property type="match status" value="1"/>
</dbReference>
<dbReference type="GO" id="GO:0009401">
    <property type="term" value="P:phosphoenolpyruvate-dependent sugar phosphotransferase system"/>
    <property type="evidence" value="ECO:0007669"/>
    <property type="project" value="UniProtKB-KW"/>
</dbReference>
<dbReference type="Gene3D" id="3.20.20.60">
    <property type="entry name" value="Phosphoenolpyruvate-binding domains"/>
    <property type="match status" value="1"/>
</dbReference>
<accession>Q313B5</accession>
<dbReference type="Gene3D" id="1.10.274.10">
    <property type="entry name" value="PtsI, HPr-binding domain"/>
    <property type="match status" value="1"/>
</dbReference>
<dbReference type="InterPro" id="IPR036637">
    <property type="entry name" value="Phosphohistidine_dom_sf"/>
</dbReference>
<reference evidence="20 21" key="1">
    <citation type="journal article" date="2011" name="J. Bacteriol.">
        <title>Complete genome sequence and updated annotation of Desulfovibrio alaskensis G20.</title>
        <authorList>
            <person name="Hauser L.J."/>
            <person name="Land M.L."/>
            <person name="Brown S.D."/>
            <person name="Larimer F."/>
            <person name="Keller K.L."/>
            <person name="Rapp-Giles B.J."/>
            <person name="Price M.N."/>
            <person name="Lin M."/>
            <person name="Bruce D.C."/>
            <person name="Detter J.C."/>
            <person name="Tapia R."/>
            <person name="Han C.S."/>
            <person name="Goodwin L.A."/>
            <person name="Cheng J.F."/>
            <person name="Pitluck S."/>
            <person name="Copeland A."/>
            <person name="Lucas S."/>
            <person name="Nolan M."/>
            <person name="Lapidus A.L."/>
            <person name="Palumbo A.V."/>
            <person name="Wall J.D."/>
        </authorList>
    </citation>
    <scope>NUCLEOTIDE SEQUENCE [LARGE SCALE GENOMIC DNA]</scope>
    <source>
        <strain evidence="21">ATCC BAA 1058 / DSM 17464 / G20</strain>
    </source>
</reference>
<evidence type="ECO:0000256" key="5">
    <source>
        <dbReference type="ARBA" id="ARBA00004496"/>
    </source>
</evidence>
<evidence type="ECO:0000256" key="16">
    <source>
        <dbReference type="SAM" id="Coils"/>
    </source>
</evidence>
<dbReference type="InterPro" id="IPR023151">
    <property type="entry name" value="PEP_util_CS"/>
</dbReference>
<dbReference type="NCBIfam" id="TIGR01417">
    <property type="entry name" value="PTS_I_fam"/>
    <property type="match status" value="1"/>
</dbReference>
<dbReference type="InterPro" id="IPR001020">
    <property type="entry name" value="PTS_HPr_His_P_site"/>
</dbReference>
<dbReference type="KEGG" id="dde:Dde_1180"/>
<evidence type="ECO:0000313" key="20">
    <source>
        <dbReference type="EMBL" id="ABB37981.1"/>
    </source>
</evidence>
<dbReference type="GO" id="GO:0016020">
    <property type="term" value="C:membrane"/>
    <property type="evidence" value="ECO:0007669"/>
    <property type="project" value="InterPro"/>
</dbReference>
<dbReference type="SUPFAM" id="SSF47831">
    <property type="entry name" value="Enzyme I of the PEP:sugar phosphotransferase system HPr-binding (sub)domain"/>
    <property type="match status" value="1"/>
</dbReference>
<dbReference type="InterPro" id="IPR006318">
    <property type="entry name" value="PTS_EI-like"/>
</dbReference>
<feature type="domain" description="HPr" evidence="19">
    <location>
        <begin position="160"/>
        <end position="247"/>
    </location>
</feature>
<dbReference type="EMBL" id="CP000112">
    <property type="protein sequence ID" value="ABB37981.1"/>
    <property type="molecule type" value="Genomic_DNA"/>
</dbReference>
<dbReference type="Gene3D" id="3.30.1340.10">
    <property type="entry name" value="HPr-like"/>
    <property type="match status" value="1"/>
</dbReference>
<dbReference type="PROSITE" id="PS51350">
    <property type="entry name" value="PTS_HPR_DOM"/>
    <property type="match status" value="1"/>
</dbReference>
<evidence type="ECO:0000259" key="19">
    <source>
        <dbReference type="PROSITE" id="PS51350"/>
    </source>
</evidence>
<comment type="function">
    <text evidence="4">Component of the dihydroxyacetone kinase complex, which is responsible for the phosphoenolpyruvate (PEP)-dependent phosphorylation of dihydroxyacetone. DhaM serves as the phosphoryl donor. Is phosphorylated by phosphoenolpyruvate in an EI- and HPr-dependent reaction, and a phosphorelay system on histidine residues finally leads to phosphoryl transfer to DhaL and dihydroxyacetone.</text>
</comment>
<dbReference type="InterPro" id="IPR035895">
    <property type="entry name" value="HPr-like_sf"/>
</dbReference>
<dbReference type="GO" id="GO:0005737">
    <property type="term" value="C:cytoplasm"/>
    <property type="evidence" value="ECO:0007669"/>
    <property type="project" value="UniProtKB-SubCell"/>
</dbReference>
<dbReference type="GO" id="GO:0046872">
    <property type="term" value="F:metal ion binding"/>
    <property type="evidence" value="ECO:0007669"/>
    <property type="project" value="UniProtKB-KW"/>
</dbReference>
<dbReference type="Pfam" id="PF02896">
    <property type="entry name" value="PEP-utilizers_C"/>
    <property type="match status" value="1"/>
</dbReference>
<dbReference type="InterPro" id="IPR012844">
    <property type="entry name" value="DhaM_N"/>
</dbReference>
<dbReference type="Gene3D" id="3.40.50.510">
    <property type="entry name" value="Phosphotransferase system, mannose-type IIA component"/>
    <property type="match status" value="1"/>
</dbReference>
<dbReference type="PRINTS" id="PR00107">
    <property type="entry name" value="PHOSPHOCPHPR"/>
</dbReference>
<dbReference type="Pfam" id="PF00381">
    <property type="entry name" value="PTS-HPr"/>
    <property type="match status" value="1"/>
</dbReference>
<comment type="subunit">
    <text evidence="15">Homodimer. The dihydroxyacetone kinase complex is composed of a homodimer of DhaM, a homodimer of DhaK and the subunit DhaL.</text>
</comment>
<dbReference type="NCBIfam" id="TIGR01003">
    <property type="entry name" value="PTS_HPr_family"/>
    <property type="match status" value="1"/>
</dbReference>
<keyword evidence="13" id="KW-0418">Kinase</keyword>
<gene>
    <name evidence="20" type="ordered locus">Dde_1180</name>
</gene>
<keyword evidence="16" id="KW-0175">Coiled coil</keyword>
<dbReference type="Pfam" id="PF03610">
    <property type="entry name" value="EIIA-man"/>
    <property type="match status" value="1"/>
</dbReference>
<keyword evidence="9" id="KW-0762">Sugar transport</keyword>
<comment type="similarity">
    <text evidence="6">Belongs to the PEP-utilizing enzyme family.</text>
</comment>
<keyword evidence="12" id="KW-0479">Metal-binding</keyword>
<evidence type="ECO:0000256" key="14">
    <source>
        <dbReference type="ARBA" id="ARBA00022842"/>
    </source>
</evidence>
<dbReference type="PANTHER" id="PTHR46244:SF6">
    <property type="entry name" value="PHOSPHOENOLPYRUVATE-PROTEIN PHOSPHOTRANSFERASE"/>
    <property type="match status" value="1"/>
</dbReference>